<evidence type="ECO:0000256" key="4">
    <source>
        <dbReference type="ARBA" id="ARBA00022679"/>
    </source>
</evidence>
<feature type="transmembrane region" description="Helical" evidence="8">
    <location>
        <begin position="147"/>
        <end position="166"/>
    </location>
</feature>
<evidence type="ECO:0000256" key="5">
    <source>
        <dbReference type="ARBA" id="ARBA00022692"/>
    </source>
</evidence>
<sequence length="322" mass="33796">MPCVSSTSRKKKPTAKSRSRRPGGNPAKVDVKPAGAREWVAGARVRTLPLAIAPVLVGTGASLVTDETLHWVNALLCLAVALALQIGVNFANDYSDGIRGTDANRVGPSRLTASGAAQPRHVLTVALVFFAVAAVAGLVLTVLTGQWWFLVVGAAAIAAAWFYTGGRRPYGYAGLGELFVFIFFGLVATLGTTFVQIERVNQESWLGAVAVGLFACAVLMVNNIRDIPSDRLSGKRTLAVVVGPTVARAAYIGFVLVPFAIAVVLALFYPLAWLSLFVLLAILPAILITLTARTAKELVLALQLTSLSGLAYAAIVGMALAL</sequence>
<dbReference type="PIRSF" id="PIRSF005355">
    <property type="entry name" value="UBIAD1"/>
    <property type="match status" value="1"/>
</dbReference>
<keyword evidence="4 8" id="KW-0808">Transferase</keyword>
<dbReference type="NCBIfam" id="TIGR00751">
    <property type="entry name" value="menA"/>
    <property type="match status" value="1"/>
</dbReference>
<dbReference type="RefSeq" id="WP_042734346.1">
    <property type="nucleotide sequence ID" value="NZ_CP010848.1"/>
</dbReference>
<feature type="region of interest" description="Disordered" evidence="10">
    <location>
        <begin position="1"/>
        <end position="31"/>
    </location>
</feature>
<comment type="subcellular location">
    <subcellularLocation>
        <location evidence="8">Cell membrane</location>
        <topology evidence="8">Multi-pass membrane protein</topology>
    </subcellularLocation>
    <subcellularLocation>
        <location evidence="1">Membrane</location>
        <topology evidence="1">Multi-pass membrane protein</topology>
    </subcellularLocation>
</comment>
<dbReference type="AlphaFoldDB" id="A0A0C5BFM3"/>
<dbReference type="GO" id="GO:0042371">
    <property type="term" value="P:vitamin K biosynthetic process"/>
    <property type="evidence" value="ECO:0007669"/>
    <property type="project" value="TreeGrafter"/>
</dbReference>
<keyword evidence="2 8" id="KW-0474">Menaquinone biosynthesis</keyword>
<comment type="function">
    <text evidence="8">Conversion of 1,4-dihydroxy-2-naphthoate (DHNA) to demethylmenaquinone (DMK).</text>
</comment>
<dbReference type="CDD" id="cd13962">
    <property type="entry name" value="PT_UbiA_UBIAD1"/>
    <property type="match status" value="1"/>
</dbReference>
<proteinExistence type="inferred from homology"/>
<dbReference type="eggNOG" id="COG1575">
    <property type="taxonomic scope" value="Bacteria"/>
</dbReference>
<feature type="transmembrane region" description="Helical" evidence="8">
    <location>
        <begin position="298"/>
        <end position="321"/>
    </location>
</feature>
<comment type="similarity">
    <text evidence="8">Belongs to the MenA family. Type 1 subfamily.</text>
</comment>
<keyword evidence="6 8" id="KW-1133">Transmembrane helix</keyword>
<dbReference type="EMBL" id="LBFI01000049">
    <property type="protein sequence ID" value="KKM44928.1"/>
    <property type="molecule type" value="Genomic_DNA"/>
</dbReference>
<dbReference type="OrthoDB" id="9767568at2"/>
<feature type="transmembrane region" description="Helical" evidence="8">
    <location>
        <begin position="122"/>
        <end position="141"/>
    </location>
</feature>
<comment type="pathway">
    <text evidence="8">Quinol/quinone metabolism; menaquinone biosynthesis; menaquinol from 1,4-dihydroxy-2-naphthoate: step 1/2.</text>
</comment>
<dbReference type="InterPro" id="IPR026046">
    <property type="entry name" value="UBIAD1"/>
</dbReference>
<dbReference type="STRING" id="145458.APU90_07160"/>
<dbReference type="EMBL" id="PSWU01000013">
    <property type="protein sequence ID" value="PPI13961.1"/>
    <property type="molecule type" value="Genomic_DNA"/>
</dbReference>
<evidence type="ECO:0000313" key="13">
    <source>
        <dbReference type="Proteomes" id="UP000052979"/>
    </source>
</evidence>
<keyword evidence="13" id="KW-1185">Reference proteome</keyword>
<dbReference type="EC" id="2.5.1.74" evidence="8 9"/>
<evidence type="ECO:0000256" key="3">
    <source>
        <dbReference type="ARBA" id="ARBA00022475"/>
    </source>
</evidence>
<feature type="compositionally biased region" description="Basic residues" evidence="10">
    <location>
        <begin position="8"/>
        <end position="21"/>
    </location>
</feature>
<protein>
    <recommendedName>
        <fullName evidence="8 9">1,4-dihydroxy-2-naphthoate octaprenyltransferase</fullName>
        <shortName evidence="8">DHNA-octaprenyltransferase</shortName>
        <ecNumber evidence="8 9">2.5.1.74</ecNumber>
    </recommendedName>
</protein>
<keyword evidence="7 8" id="KW-0472">Membrane</keyword>
<feature type="transmembrane region" description="Helical" evidence="8">
    <location>
        <begin position="203"/>
        <end position="224"/>
    </location>
</feature>
<dbReference type="PANTHER" id="PTHR13929">
    <property type="entry name" value="1,4-DIHYDROXY-2-NAPHTHOATE OCTAPRENYLTRANSFERASE"/>
    <property type="match status" value="1"/>
</dbReference>
<feature type="transmembrane region" description="Helical" evidence="8">
    <location>
        <begin position="178"/>
        <end position="197"/>
    </location>
</feature>
<dbReference type="GO" id="GO:0005886">
    <property type="term" value="C:plasma membrane"/>
    <property type="evidence" value="ECO:0007669"/>
    <property type="project" value="UniProtKB-SubCell"/>
</dbReference>
<dbReference type="PATRIC" id="fig|145458.7.peg.2244"/>
<evidence type="ECO:0000256" key="6">
    <source>
        <dbReference type="ARBA" id="ARBA00022989"/>
    </source>
</evidence>
<feature type="transmembrane region" description="Helical" evidence="8">
    <location>
        <begin position="71"/>
        <end position="91"/>
    </location>
</feature>
<evidence type="ECO:0000313" key="12">
    <source>
        <dbReference type="EMBL" id="PPI13961.1"/>
    </source>
</evidence>
<evidence type="ECO:0000313" key="11">
    <source>
        <dbReference type="EMBL" id="KKM44928.1"/>
    </source>
</evidence>
<dbReference type="KEGG" id="rtc:APU90_07160"/>
<name>A0A0C5BFM3_9MICO</name>
<keyword evidence="5 8" id="KW-0812">Transmembrane</keyword>
<dbReference type="InterPro" id="IPR004657">
    <property type="entry name" value="MenA"/>
</dbReference>
<dbReference type="InterPro" id="IPR044878">
    <property type="entry name" value="UbiA_sf"/>
</dbReference>
<accession>A0A0C5BFM3</accession>
<feature type="transmembrane region" description="Helical" evidence="8">
    <location>
        <begin position="271"/>
        <end position="291"/>
    </location>
</feature>
<comment type="caution">
    <text evidence="11">The sequence shown here is derived from an EMBL/GenBank/DDBJ whole genome shotgun (WGS) entry which is preliminary data.</text>
</comment>
<dbReference type="Gene3D" id="1.10.357.140">
    <property type="entry name" value="UbiA prenyltransferase"/>
    <property type="match status" value="1"/>
</dbReference>
<evidence type="ECO:0000256" key="7">
    <source>
        <dbReference type="ARBA" id="ARBA00023136"/>
    </source>
</evidence>
<reference evidence="12 14" key="2">
    <citation type="submission" date="2018-02" db="EMBL/GenBank/DDBJ databases">
        <title>Bacteriophage NCPPB3778 and a type I-E CRISPR drive the evolution of the US Biological Select Agent, Rathayibacter toxicus.</title>
        <authorList>
            <person name="Davis E.W.II."/>
            <person name="Tabima J.F."/>
            <person name="Weisberg A.J."/>
            <person name="Lopes L.D."/>
            <person name="Wiseman M.S."/>
            <person name="Wiseman M.S."/>
            <person name="Pupko T."/>
            <person name="Belcher M.S."/>
            <person name="Sechler A.J."/>
            <person name="Tancos M.A."/>
            <person name="Schroeder B.K."/>
            <person name="Murray T.D."/>
            <person name="Luster D.G."/>
            <person name="Schneider W.L."/>
            <person name="Rogers E."/>
            <person name="Andreote F.D."/>
            <person name="Grunwald N.J."/>
            <person name="Putnam M.L."/>
            <person name="Chang J.H."/>
        </authorList>
    </citation>
    <scope>NUCLEOTIDE SEQUENCE [LARGE SCALE GENOMIC DNA]</scope>
    <source>
        <strain evidence="12 14">FH99</strain>
    </source>
</reference>
<dbReference type="NCBIfam" id="NF004751">
    <property type="entry name" value="PRK06080.1-3"/>
    <property type="match status" value="1"/>
</dbReference>
<dbReference type="KEGG" id="rtx:TI83_09905"/>
<dbReference type="Proteomes" id="UP000237966">
    <property type="component" value="Unassembled WGS sequence"/>
</dbReference>
<feature type="transmembrane region" description="Helical" evidence="8">
    <location>
        <begin position="47"/>
        <end position="65"/>
    </location>
</feature>
<evidence type="ECO:0000256" key="8">
    <source>
        <dbReference type="HAMAP-Rule" id="MF_01937"/>
    </source>
</evidence>
<dbReference type="HAMAP" id="MF_01937">
    <property type="entry name" value="MenA_1"/>
    <property type="match status" value="1"/>
</dbReference>
<dbReference type="PANTHER" id="PTHR13929:SF0">
    <property type="entry name" value="UBIA PRENYLTRANSFERASE DOMAIN-CONTAINING PROTEIN 1"/>
    <property type="match status" value="1"/>
</dbReference>
<reference evidence="11 13" key="1">
    <citation type="submission" date="2015-04" db="EMBL/GenBank/DDBJ databases">
        <title>Draft genome sequence of Rathayibacter toxicus strain FH-142 (AKA 70134 or CS 32), a Western Australian isolate.</title>
        <authorList>
            <consortium name="Consortium for Microbial Forensics and Genomics (microFORGE)"/>
            <person name="Knight B.M."/>
            <person name="Roberts D.P."/>
            <person name="Lin D."/>
            <person name="Hari K."/>
            <person name="Fletcher J."/>
            <person name="Melcher U."/>
            <person name="Blagden T."/>
            <person name="Luster D.G."/>
            <person name="Sechler A.J."/>
            <person name="Schneider W.L."/>
            <person name="Winegar R.A."/>
        </authorList>
    </citation>
    <scope>NUCLEOTIDE SEQUENCE [LARGE SCALE GENOMIC DNA]</scope>
    <source>
        <strain evidence="11 13">FH142</strain>
    </source>
</reference>
<dbReference type="GO" id="GO:0009234">
    <property type="term" value="P:menaquinone biosynthetic process"/>
    <property type="evidence" value="ECO:0007669"/>
    <property type="project" value="UniProtKB-UniRule"/>
</dbReference>
<evidence type="ECO:0000256" key="9">
    <source>
        <dbReference type="NCBIfam" id="TIGR00751"/>
    </source>
</evidence>
<dbReference type="InterPro" id="IPR000537">
    <property type="entry name" value="UbiA_prenyltransferase"/>
</dbReference>
<evidence type="ECO:0000256" key="10">
    <source>
        <dbReference type="SAM" id="MobiDB-lite"/>
    </source>
</evidence>
<organism evidence="11 13">
    <name type="scientific">Rathayibacter toxicus</name>
    <dbReference type="NCBI Taxonomy" id="145458"/>
    <lineage>
        <taxon>Bacteria</taxon>
        <taxon>Bacillati</taxon>
        <taxon>Actinomycetota</taxon>
        <taxon>Actinomycetes</taxon>
        <taxon>Micrococcales</taxon>
        <taxon>Microbacteriaceae</taxon>
        <taxon>Rathayibacter</taxon>
    </lineage>
</organism>
<dbReference type="GO" id="GO:0046428">
    <property type="term" value="F:1,4-dihydroxy-2-naphthoate polyprenyltransferase activity"/>
    <property type="evidence" value="ECO:0007669"/>
    <property type="project" value="UniProtKB-UniRule"/>
</dbReference>
<evidence type="ECO:0000256" key="1">
    <source>
        <dbReference type="ARBA" id="ARBA00004141"/>
    </source>
</evidence>
<dbReference type="UniPathway" id="UPA00079">
    <property type="reaction ID" value="UER00168"/>
</dbReference>
<keyword evidence="3 8" id="KW-1003">Cell membrane</keyword>
<evidence type="ECO:0000256" key="2">
    <source>
        <dbReference type="ARBA" id="ARBA00022428"/>
    </source>
</evidence>
<dbReference type="Pfam" id="PF01040">
    <property type="entry name" value="UbiA"/>
    <property type="match status" value="1"/>
</dbReference>
<evidence type="ECO:0000313" key="14">
    <source>
        <dbReference type="Proteomes" id="UP000237966"/>
    </source>
</evidence>
<gene>
    <name evidence="8" type="primary">menA</name>
    <name evidence="12" type="ORF">C5C51_09705</name>
    <name evidence="11" type="ORF">VT73_07325</name>
</gene>
<comment type="catalytic activity">
    <reaction evidence="8">
        <text>an all-trans-polyprenyl diphosphate + 1,4-dihydroxy-2-naphthoate + H(+) = a 2-demethylmenaquinol + CO2 + diphosphate</text>
        <dbReference type="Rhea" id="RHEA:26478"/>
        <dbReference type="Rhea" id="RHEA-COMP:9563"/>
        <dbReference type="Rhea" id="RHEA-COMP:9564"/>
        <dbReference type="ChEBI" id="CHEBI:11173"/>
        <dbReference type="ChEBI" id="CHEBI:15378"/>
        <dbReference type="ChEBI" id="CHEBI:16526"/>
        <dbReference type="ChEBI" id="CHEBI:33019"/>
        <dbReference type="ChEBI" id="CHEBI:55437"/>
        <dbReference type="ChEBI" id="CHEBI:58914"/>
        <dbReference type="EC" id="2.5.1.74"/>
    </reaction>
</comment>
<dbReference type="Proteomes" id="UP000052979">
    <property type="component" value="Unassembled WGS sequence"/>
</dbReference>
<feature type="transmembrane region" description="Helical" evidence="8">
    <location>
        <begin position="245"/>
        <end position="265"/>
    </location>
</feature>
<dbReference type="GeneID" id="93666371"/>